<dbReference type="PANTHER" id="PTHR48079">
    <property type="entry name" value="PROTEIN YEEZ"/>
    <property type="match status" value="1"/>
</dbReference>
<keyword evidence="1" id="KW-0614">Plasmid</keyword>
<geneLocation type="plasmid" evidence="1 2">
    <name>pPP1</name>
</geneLocation>
<accession>A0ABN6LCQ1</accession>
<keyword evidence="2" id="KW-1185">Reference proteome</keyword>
<reference evidence="1 2" key="1">
    <citation type="submission" date="2021-12" db="EMBL/GenBank/DDBJ databases">
        <title>Genome sequencing of bacteria with rrn-lacking chromosome and rrn-plasmid.</title>
        <authorList>
            <person name="Anda M."/>
            <person name="Iwasaki W."/>
        </authorList>
    </citation>
    <scope>NUCLEOTIDE SEQUENCE [LARGE SCALE GENOMIC DNA]</scope>
    <source>
        <strain evidence="1 2">NBRC 101262</strain>
        <plasmid evidence="1 2">pPP1</plasmid>
    </source>
</reference>
<dbReference type="Gene3D" id="3.40.50.720">
    <property type="entry name" value="NAD(P)-binding Rossmann-like Domain"/>
    <property type="match status" value="1"/>
</dbReference>
<gene>
    <name evidence="1" type="primary">yeeZ</name>
    <name evidence="1" type="ORF">PEPS_32560</name>
</gene>
<dbReference type="InterPro" id="IPR036291">
    <property type="entry name" value="NAD(P)-bd_dom_sf"/>
</dbReference>
<organism evidence="1 2">
    <name type="scientific">Persicobacter psychrovividus</name>
    <dbReference type="NCBI Taxonomy" id="387638"/>
    <lineage>
        <taxon>Bacteria</taxon>
        <taxon>Pseudomonadati</taxon>
        <taxon>Bacteroidota</taxon>
        <taxon>Cytophagia</taxon>
        <taxon>Cytophagales</taxon>
        <taxon>Persicobacteraceae</taxon>
        <taxon>Persicobacter</taxon>
    </lineage>
</organism>
<protein>
    <submittedName>
        <fullName evidence="1">NAD(P)-dependent oxidoreductase</fullName>
    </submittedName>
</protein>
<evidence type="ECO:0000313" key="2">
    <source>
        <dbReference type="Proteomes" id="UP001354989"/>
    </source>
</evidence>
<dbReference type="InterPro" id="IPR051783">
    <property type="entry name" value="NAD(P)-dependent_oxidoreduct"/>
</dbReference>
<name>A0ABN6LCQ1_9BACT</name>
<evidence type="ECO:0000313" key="1">
    <source>
        <dbReference type="EMBL" id="BDD00976.1"/>
    </source>
</evidence>
<dbReference type="PANTHER" id="PTHR48079:SF6">
    <property type="entry name" value="NAD(P)-BINDING DOMAIN-CONTAINING PROTEIN-RELATED"/>
    <property type="match status" value="1"/>
</dbReference>
<dbReference type="RefSeq" id="WP_338398190.1">
    <property type="nucleotide sequence ID" value="NZ_AP025293.1"/>
</dbReference>
<dbReference type="SUPFAM" id="SSF51735">
    <property type="entry name" value="NAD(P)-binding Rossmann-fold domains"/>
    <property type="match status" value="1"/>
</dbReference>
<dbReference type="Proteomes" id="UP001354989">
    <property type="component" value="Plasmid pPP1"/>
</dbReference>
<dbReference type="EMBL" id="AP025293">
    <property type="protein sequence ID" value="BDD00976.1"/>
    <property type="molecule type" value="Genomic_DNA"/>
</dbReference>
<sequence>MTSDKLQIGIIGCGWFGLPLGSFLTNAGTQIIGTTTQQQKLSLLKDKGIDAFQYRIGLDPLPAAFKACDLVVVNIPPRRQKREAMDYLEAIHQLKDDLLKAEINQVIFISTTGVYNDSPTAVTENDLPDQPENHFHEAELIFKKHFSKVNILRFAGLFGGDRKAGRFLAGKENLEDKVINMLHLDDAIGFTQRLIHQPQPNEDFNVCCPEHPLRSEFYTQAAKKNGLKPPTFASMADRQKMISPQKGITQLGYTYIYKNPLEAL</sequence>
<proteinExistence type="predicted"/>